<dbReference type="GO" id="GO:0016757">
    <property type="term" value="F:glycosyltransferase activity"/>
    <property type="evidence" value="ECO:0007669"/>
    <property type="project" value="TreeGrafter"/>
</dbReference>
<sequence length="305" mass="34111">MKLSVAAIVKNEADSLVEWIAYHRVVGVEFFFIADNESNDGTSEILEALAAHRLVQYLRFPTPKNGNAQIPAYAALLARARDQCDVVAFIDADEYLLPMDGSTSLIPLLERLFRNTNISAVGLNWANFGSGGALFAEEGMVIDRFTKRAKHDFGVHYHIKTLARPDRVVGFANPHFALLSNGRYVDATGIDIVPHPKHGKGLSSNIIWSGARINHYATKSLEEFLIGKSRRGSATKKTRIKHKKYFTSHDRNEEEDLIATQFSAAVKAEYERLTKLIETTFDRVGGPLQTPSRWRTLAQSLLQKK</sequence>
<keyword evidence="2" id="KW-0812">Transmembrane</keyword>
<keyword evidence="3" id="KW-0472">Membrane</keyword>
<evidence type="ECO:0000313" key="5">
    <source>
        <dbReference type="Proteomes" id="UP000216885"/>
    </source>
</evidence>
<organism evidence="4 5">
    <name type="scientific">Bordetella genomosp. 4</name>
    <dbReference type="NCBI Taxonomy" id="463044"/>
    <lineage>
        <taxon>Bacteria</taxon>
        <taxon>Pseudomonadati</taxon>
        <taxon>Pseudomonadota</taxon>
        <taxon>Betaproteobacteria</taxon>
        <taxon>Burkholderiales</taxon>
        <taxon>Alcaligenaceae</taxon>
        <taxon>Bordetella</taxon>
    </lineage>
</organism>
<dbReference type="Proteomes" id="UP000216885">
    <property type="component" value="Unassembled WGS sequence"/>
</dbReference>
<comment type="caution">
    <text evidence="4">The sequence shown here is derived from an EMBL/GenBank/DDBJ whole genome shotgun (WGS) entry which is preliminary data.</text>
</comment>
<dbReference type="AlphaFoldDB" id="A0A261U349"/>
<dbReference type="SUPFAM" id="SSF53448">
    <property type="entry name" value="Nucleotide-diphospho-sugar transferases"/>
    <property type="match status" value="1"/>
</dbReference>
<dbReference type="InterPro" id="IPR029044">
    <property type="entry name" value="Nucleotide-diphossugar_trans"/>
</dbReference>
<dbReference type="PANTHER" id="PTHR21461">
    <property type="entry name" value="GLYCOSYLTRANSFERASE FAMILY 92 PROTEIN"/>
    <property type="match status" value="1"/>
</dbReference>
<evidence type="ECO:0000256" key="3">
    <source>
        <dbReference type="ARBA" id="ARBA00022989"/>
    </source>
</evidence>
<dbReference type="RefSeq" id="WP_179266668.1">
    <property type="nucleotide sequence ID" value="NZ_NEVQ01000013.1"/>
</dbReference>
<dbReference type="Gene3D" id="3.90.550.10">
    <property type="entry name" value="Spore Coat Polysaccharide Biosynthesis Protein SpsA, Chain A"/>
    <property type="match status" value="1"/>
</dbReference>
<comment type="subcellular location">
    <subcellularLocation>
        <location evidence="1">Membrane</location>
        <topology evidence="1">Single-pass membrane protein</topology>
    </subcellularLocation>
</comment>
<keyword evidence="3" id="KW-1133">Transmembrane helix</keyword>
<gene>
    <name evidence="4" type="ORF">CAL20_13200</name>
</gene>
<dbReference type="PANTHER" id="PTHR21461:SF69">
    <property type="entry name" value="GLYCOSYLTRANSFERASE FAMILY 92 PROTEIN"/>
    <property type="match status" value="1"/>
</dbReference>
<dbReference type="EMBL" id="NEVQ01000013">
    <property type="protein sequence ID" value="OZI56386.1"/>
    <property type="molecule type" value="Genomic_DNA"/>
</dbReference>
<evidence type="ECO:0008006" key="6">
    <source>
        <dbReference type="Google" id="ProtNLM"/>
    </source>
</evidence>
<evidence type="ECO:0000256" key="1">
    <source>
        <dbReference type="ARBA" id="ARBA00004167"/>
    </source>
</evidence>
<dbReference type="GO" id="GO:0005737">
    <property type="term" value="C:cytoplasm"/>
    <property type="evidence" value="ECO:0007669"/>
    <property type="project" value="TreeGrafter"/>
</dbReference>
<keyword evidence="5" id="KW-1185">Reference proteome</keyword>
<name>A0A261U349_9BORD</name>
<dbReference type="Pfam" id="PF13704">
    <property type="entry name" value="Glyco_tranf_2_4"/>
    <property type="match status" value="1"/>
</dbReference>
<evidence type="ECO:0000256" key="2">
    <source>
        <dbReference type="ARBA" id="ARBA00022692"/>
    </source>
</evidence>
<proteinExistence type="predicted"/>
<evidence type="ECO:0000313" key="4">
    <source>
        <dbReference type="EMBL" id="OZI56386.1"/>
    </source>
</evidence>
<accession>A0A261U349</accession>
<reference evidence="4 5" key="1">
    <citation type="submission" date="2017-05" db="EMBL/GenBank/DDBJ databases">
        <title>Complete and WGS of Bordetella genogroups.</title>
        <authorList>
            <person name="Spilker T."/>
            <person name="LiPuma J."/>
        </authorList>
    </citation>
    <scope>NUCLEOTIDE SEQUENCE [LARGE SCALE GENOMIC DNA]</scope>
    <source>
        <strain evidence="4 5">AU9919</strain>
    </source>
</reference>
<dbReference type="GO" id="GO:0016020">
    <property type="term" value="C:membrane"/>
    <property type="evidence" value="ECO:0007669"/>
    <property type="project" value="UniProtKB-SubCell"/>
</dbReference>
<protein>
    <recommendedName>
        <fullName evidence="6">Glycosyl transferase family 2</fullName>
    </recommendedName>
</protein>